<accession>A0A7R9KQE0</accession>
<dbReference type="EMBL" id="CAJPIZ010004508">
    <property type="protein sequence ID" value="CAG2107612.1"/>
    <property type="molecule type" value="Genomic_DNA"/>
</dbReference>
<evidence type="ECO:0000313" key="2">
    <source>
        <dbReference type="EMBL" id="CAD7627182.1"/>
    </source>
</evidence>
<dbReference type="SUPFAM" id="SSF52540">
    <property type="entry name" value="P-loop containing nucleoside triphosphate hydrolases"/>
    <property type="match status" value="1"/>
</dbReference>
<feature type="compositionally biased region" description="Acidic residues" evidence="1">
    <location>
        <begin position="71"/>
        <end position="80"/>
    </location>
</feature>
<gene>
    <name evidence="2" type="ORF">OSB1V03_LOCUS7612</name>
</gene>
<reference evidence="2" key="1">
    <citation type="submission" date="2020-11" db="EMBL/GenBank/DDBJ databases">
        <authorList>
            <person name="Tran Van P."/>
        </authorList>
    </citation>
    <scope>NUCLEOTIDE SEQUENCE</scope>
</reference>
<dbReference type="AlphaFoldDB" id="A0A7R9KQE0"/>
<name>A0A7R9KQE0_9ACAR</name>
<dbReference type="Gene3D" id="3.40.50.300">
    <property type="entry name" value="P-loop containing nucleotide triphosphate hydrolases"/>
    <property type="match status" value="1"/>
</dbReference>
<keyword evidence="3" id="KW-1185">Reference proteome</keyword>
<feature type="compositionally biased region" description="Basic residues" evidence="1">
    <location>
        <begin position="49"/>
        <end position="67"/>
    </location>
</feature>
<evidence type="ECO:0000256" key="1">
    <source>
        <dbReference type="SAM" id="MobiDB-lite"/>
    </source>
</evidence>
<dbReference type="OrthoDB" id="360161at2759"/>
<dbReference type="InterPro" id="IPR027417">
    <property type="entry name" value="P-loop_NTPase"/>
</dbReference>
<sequence>MIGRTGRAGRKGKAITFFTEKDSDKLRSIANVMRRSGCDVPQFMLELNKRKRKKQNNKSKDKKSKKHKTDESDDNDIESD</sequence>
<dbReference type="Proteomes" id="UP000759131">
    <property type="component" value="Unassembled WGS sequence"/>
</dbReference>
<protein>
    <submittedName>
        <fullName evidence="2">Uncharacterized protein</fullName>
    </submittedName>
</protein>
<evidence type="ECO:0000313" key="3">
    <source>
        <dbReference type="Proteomes" id="UP000759131"/>
    </source>
</evidence>
<organism evidence="2">
    <name type="scientific">Medioppia subpectinata</name>
    <dbReference type="NCBI Taxonomy" id="1979941"/>
    <lineage>
        <taxon>Eukaryota</taxon>
        <taxon>Metazoa</taxon>
        <taxon>Ecdysozoa</taxon>
        <taxon>Arthropoda</taxon>
        <taxon>Chelicerata</taxon>
        <taxon>Arachnida</taxon>
        <taxon>Acari</taxon>
        <taxon>Acariformes</taxon>
        <taxon>Sarcoptiformes</taxon>
        <taxon>Oribatida</taxon>
        <taxon>Brachypylina</taxon>
        <taxon>Oppioidea</taxon>
        <taxon>Oppiidae</taxon>
        <taxon>Medioppia</taxon>
    </lineage>
</organism>
<dbReference type="EMBL" id="OC859083">
    <property type="protein sequence ID" value="CAD7627182.1"/>
    <property type="molecule type" value="Genomic_DNA"/>
</dbReference>
<feature type="region of interest" description="Disordered" evidence="1">
    <location>
        <begin position="43"/>
        <end position="80"/>
    </location>
</feature>
<proteinExistence type="predicted"/>